<feature type="region of interest" description="Disordered" evidence="1">
    <location>
        <begin position="51"/>
        <end position="83"/>
    </location>
</feature>
<feature type="region of interest" description="Disordered" evidence="1">
    <location>
        <begin position="1"/>
        <end position="24"/>
    </location>
</feature>
<proteinExistence type="predicted"/>
<organism evidence="2 3">
    <name type="scientific">Rugosimonospora africana</name>
    <dbReference type="NCBI Taxonomy" id="556532"/>
    <lineage>
        <taxon>Bacteria</taxon>
        <taxon>Bacillati</taxon>
        <taxon>Actinomycetota</taxon>
        <taxon>Actinomycetes</taxon>
        <taxon>Micromonosporales</taxon>
        <taxon>Micromonosporaceae</taxon>
        <taxon>Rugosimonospora</taxon>
    </lineage>
</organism>
<dbReference type="EMBL" id="BONZ01000075">
    <property type="protein sequence ID" value="GIH18982.1"/>
    <property type="molecule type" value="Genomic_DNA"/>
</dbReference>
<feature type="compositionally biased region" description="Gly residues" evidence="1">
    <location>
        <begin position="74"/>
        <end position="83"/>
    </location>
</feature>
<evidence type="ECO:0000256" key="1">
    <source>
        <dbReference type="SAM" id="MobiDB-lite"/>
    </source>
</evidence>
<name>A0A8J3QZF0_9ACTN</name>
<sequence>MSTRREESADNAHAFRPRRVNPARSVPFRSVPFRSVPTSVIHEGVEVAPLHHPLVGKQKRKPSGAPHDRAHGTQGYGLGDRRD</sequence>
<dbReference type="AlphaFoldDB" id="A0A8J3QZF0"/>
<reference evidence="2" key="1">
    <citation type="submission" date="2021-01" db="EMBL/GenBank/DDBJ databases">
        <title>Whole genome shotgun sequence of Rugosimonospora africana NBRC 104875.</title>
        <authorList>
            <person name="Komaki H."/>
            <person name="Tamura T."/>
        </authorList>
    </citation>
    <scope>NUCLEOTIDE SEQUENCE</scope>
    <source>
        <strain evidence="2">NBRC 104875</strain>
    </source>
</reference>
<protein>
    <submittedName>
        <fullName evidence="2">Uncharacterized protein</fullName>
    </submittedName>
</protein>
<gene>
    <name evidence="2" type="ORF">Raf01_71540</name>
</gene>
<evidence type="ECO:0000313" key="3">
    <source>
        <dbReference type="Proteomes" id="UP000642748"/>
    </source>
</evidence>
<evidence type="ECO:0000313" key="2">
    <source>
        <dbReference type="EMBL" id="GIH18982.1"/>
    </source>
</evidence>
<dbReference type="Proteomes" id="UP000642748">
    <property type="component" value="Unassembled WGS sequence"/>
</dbReference>
<feature type="compositionally biased region" description="Basic and acidic residues" evidence="1">
    <location>
        <begin position="1"/>
        <end position="10"/>
    </location>
</feature>
<keyword evidence="3" id="KW-1185">Reference proteome</keyword>
<accession>A0A8J3QZF0</accession>
<comment type="caution">
    <text evidence="2">The sequence shown here is derived from an EMBL/GenBank/DDBJ whole genome shotgun (WGS) entry which is preliminary data.</text>
</comment>